<dbReference type="EMBL" id="MWQY01000008">
    <property type="protein sequence ID" value="ORC35686.1"/>
    <property type="molecule type" value="Genomic_DNA"/>
</dbReference>
<evidence type="ECO:0000256" key="3">
    <source>
        <dbReference type="ARBA" id="ARBA00022475"/>
    </source>
</evidence>
<keyword evidence="3" id="KW-1003">Cell membrane</keyword>
<dbReference type="Pfam" id="PF04290">
    <property type="entry name" value="DctQ"/>
    <property type="match status" value="1"/>
</dbReference>
<dbReference type="Proteomes" id="UP000192343">
    <property type="component" value="Unassembled WGS sequence"/>
</dbReference>
<sequence>MRQSSSDNNMNRLKYLSKKIEDGESVVAGVCLIASTSLIFLAAVVRSFSRPINWSLDISLFLFSWAVFFSADVAYRDNKLVNLDFFQARLSDNMRRILSLVIHLIILVFLLALVYYGIILAYKTRERAFQGIPNFSYSYITMSLPVGALLLLRSTVEKIITLFRKDGGQ</sequence>
<name>A0A1Y1RZX1_9SPIO</name>
<evidence type="ECO:0000256" key="6">
    <source>
        <dbReference type="ARBA" id="ARBA00022989"/>
    </source>
</evidence>
<reference evidence="11 12" key="1">
    <citation type="submission" date="2017-03" db="EMBL/GenBank/DDBJ databases">
        <title>Draft Genome sequence of Marispirochaeta sp. strain JC444.</title>
        <authorList>
            <person name="Shivani Y."/>
            <person name="Subhash Y."/>
            <person name="Sasikala C."/>
            <person name="Ramana C."/>
        </authorList>
    </citation>
    <scope>NUCLEOTIDE SEQUENCE [LARGE SCALE GENOMIC DNA]</scope>
    <source>
        <strain evidence="11 12">JC444</strain>
    </source>
</reference>
<dbReference type="GO" id="GO:0022857">
    <property type="term" value="F:transmembrane transporter activity"/>
    <property type="evidence" value="ECO:0007669"/>
    <property type="project" value="TreeGrafter"/>
</dbReference>
<proteinExistence type="inferred from homology"/>
<comment type="similarity">
    <text evidence="8">Belongs to the TRAP transporter small permease family.</text>
</comment>
<feature type="transmembrane region" description="Helical" evidence="9">
    <location>
        <begin position="54"/>
        <end position="75"/>
    </location>
</feature>
<organism evidence="11 12">
    <name type="scientific">Marispirochaeta aestuarii</name>
    <dbReference type="NCBI Taxonomy" id="1963862"/>
    <lineage>
        <taxon>Bacteria</taxon>
        <taxon>Pseudomonadati</taxon>
        <taxon>Spirochaetota</taxon>
        <taxon>Spirochaetia</taxon>
        <taxon>Spirochaetales</taxon>
        <taxon>Spirochaetaceae</taxon>
        <taxon>Marispirochaeta</taxon>
    </lineage>
</organism>
<feature type="domain" description="Tripartite ATP-independent periplasmic transporters DctQ component" evidence="10">
    <location>
        <begin position="38"/>
        <end position="164"/>
    </location>
</feature>
<dbReference type="PANTHER" id="PTHR35011:SF11">
    <property type="entry name" value="TRAP TRANSPORTER SMALL PERMEASE PROTEIN"/>
    <property type="match status" value="1"/>
</dbReference>
<evidence type="ECO:0000313" key="11">
    <source>
        <dbReference type="EMBL" id="ORC35686.1"/>
    </source>
</evidence>
<evidence type="ECO:0000259" key="10">
    <source>
        <dbReference type="Pfam" id="PF04290"/>
    </source>
</evidence>
<evidence type="ECO:0000256" key="1">
    <source>
        <dbReference type="ARBA" id="ARBA00004429"/>
    </source>
</evidence>
<dbReference type="RefSeq" id="WP_083050025.1">
    <property type="nucleotide sequence ID" value="NZ_CAXXQO010000003.1"/>
</dbReference>
<dbReference type="AlphaFoldDB" id="A0A1Y1RZX1"/>
<keyword evidence="6 9" id="KW-1133">Transmembrane helix</keyword>
<evidence type="ECO:0000256" key="2">
    <source>
        <dbReference type="ARBA" id="ARBA00022448"/>
    </source>
</evidence>
<keyword evidence="2" id="KW-0813">Transport</keyword>
<protein>
    <recommendedName>
        <fullName evidence="10">Tripartite ATP-independent periplasmic transporters DctQ component domain-containing protein</fullName>
    </recommendedName>
</protein>
<keyword evidence="7 9" id="KW-0472">Membrane</keyword>
<keyword evidence="5 9" id="KW-0812">Transmembrane</keyword>
<evidence type="ECO:0000256" key="8">
    <source>
        <dbReference type="ARBA" id="ARBA00038436"/>
    </source>
</evidence>
<dbReference type="STRING" id="1963862.B4O97_08570"/>
<dbReference type="GO" id="GO:0015740">
    <property type="term" value="P:C4-dicarboxylate transport"/>
    <property type="evidence" value="ECO:0007669"/>
    <property type="project" value="TreeGrafter"/>
</dbReference>
<dbReference type="GO" id="GO:0005886">
    <property type="term" value="C:plasma membrane"/>
    <property type="evidence" value="ECO:0007669"/>
    <property type="project" value="UniProtKB-SubCell"/>
</dbReference>
<evidence type="ECO:0000256" key="9">
    <source>
        <dbReference type="SAM" id="Phobius"/>
    </source>
</evidence>
<feature type="transmembrane region" description="Helical" evidence="9">
    <location>
        <begin position="96"/>
        <end position="122"/>
    </location>
</feature>
<comment type="caution">
    <text evidence="11">The sequence shown here is derived from an EMBL/GenBank/DDBJ whole genome shotgun (WGS) entry which is preliminary data.</text>
</comment>
<dbReference type="OrthoDB" id="9815614at2"/>
<gene>
    <name evidence="11" type="ORF">B4O97_08570</name>
</gene>
<evidence type="ECO:0000256" key="5">
    <source>
        <dbReference type="ARBA" id="ARBA00022692"/>
    </source>
</evidence>
<keyword evidence="4" id="KW-0997">Cell inner membrane</keyword>
<accession>A0A1Y1RZX1</accession>
<comment type="subcellular location">
    <subcellularLocation>
        <location evidence="1">Cell inner membrane</location>
        <topology evidence="1">Multi-pass membrane protein</topology>
    </subcellularLocation>
</comment>
<evidence type="ECO:0000313" key="12">
    <source>
        <dbReference type="Proteomes" id="UP000192343"/>
    </source>
</evidence>
<dbReference type="InterPro" id="IPR055348">
    <property type="entry name" value="DctQ"/>
</dbReference>
<feature type="transmembrane region" description="Helical" evidence="9">
    <location>
        <begin position="26"/>
        <end position="48"/>
    </location>
</feature>
<evidence type="ECO:0000256" key="4">
    <source>
        <dbReference type="ARBA" id="ARBA00022519"/>
    </source>
</evidence>
<dbReference type="InterPro" id="IPR007387">
    <property type="entry name" value="TRAP_DctQ"/>
</dbReference>
<dbReference type="PANTHER" id="PTHR35011">
    <property type="entry name" value="2,3-DIKETO-L-GULONATE TRAP TRANSPORTER SMALL PERMEASE PROTEIN YIAM"/>
    <property type="match status" value="1"/>
</dbReference>
<feature type="transmembrane region" description="Helical" evidence="9">
    <location>
        <begin position="134"/>
        <end position="152"/>
    </location>
</feature>
<evidence type="ECO:0000256" key="7">
    <source>
        <dbReference type="ARBA" id="ARBA00023136"/>
    </source>
</evidence>
<keyword evidence="12" id="KW-1185">Reference proteome</keyword>